<evidence type="ECO:0000259" key="5">
    <source>
        <dbReference type="Pfam" id="PF17675"/>
    </source>
</evidence>
<dbReference type="GO" id="GO:0034272">
    <property type="term" value="C:phosphatidylinositol 3-kinase complex, class III, type II"/>
    <property type="evidence" value="ECO:0007669"/>
    <property type="project" value="TreeGrafter"/>
</dbReference>
<dbReference type="GO" id="GO:0043548">
    <property type="term" value="F:phosphatidylinositol 3-kinase binding"/>
    <property type="evidence" value="ECO:0007669"/>
    <property type="project" value="TreeGrafter"/>
</dbReference>
<dbReference type="PANTHER" id="PTHR12768">
    <property type="entry name" value="BECLIN 1"/>
    <property type="match status" value="1"/>
</dbReference>
<dbReference type="Gene3D" id="6.10.250.3110">
    <property type="match status" value="1"/>
</dbReference>
<reference evidence="6 7" key="1">
    <citation type="journal article" date="2019" name="Environ. Microbiol.">
        <title>At the nexus of three kingdoms: the genome of the mycorrhizal fungus Gigaspora margarita provides insights into plant, endobacterial and fungal interactions.</title>
        <authorList>
            <person name="Venice F."/>
            <person name="Ghignone S."/>
            <person name="Salvioli di Fossalunga A."/>
            <person name="Amselem J."/>
            <person name="Novero M."/>
            <person name="Xianan X."/>
            <person name="Sedzielewska Toro K."/>
            <person name="Morin E."/>
            <person name="Lipzen A."/>
            <person name="Grigoriev I.V."/>
            <person name="Henrissat B."/>
            <person name="Martin F.M."/>
            <person name="Bonfante P."/>
        </authorList>
    </citation>
    <scope>NUCLEOTIDE SEQUENCE [LARGE SCALE GENOMIC DNA]</scope>
    <source>
        <strain evidence="6 7">BEG34</strain>
    </source>
</reference>
<evidence type="ECO:0000313" key="7">
    <source>
        <dbReference type="Proteomes" id="UP000439903"/>
    </source>
</evidence>
<dbReference type="AlphaFoldDB" id="A0A8H4AHA8"/>
<dbReference type="GO" id="GO:0000407">
    <property type="term" value="C:phagophore assembly site"/>
    <property type="evidence" value="ECO:0007669"/>
    <property type="project" value="TreeGrafter"/>
</dbReference>
<proteinExistence type="inferred from homology"/>
<feature type="domain" description="Atg6/beclin coiled-coil" evidence="5">
    <location>
        <begin position="168"/>
        <end position="296"/>
    </location>
</feature>
<dbReference type="InterPro" id="IPR040455">
    <property type="entry name" value="Atg6_BARA"/>
</dbReference>
<dbReference type="EMBL" id="WTPW01000608">
    <property type="protein sequence ID" value="KAF0495218.1"/>
    <property type="molecule type" value="Genomic_DNA"/>
</dbReference>
<gene>
    <name evidence="6" type="ORF">F8M41_021153</name>
</gene>
<feature type="domain" description="Atg6 BARA" evidence="4">
    <location>
        <begin position="299"/>
        <end position="475"/>
    </location>
</feature>
<dbReference type="FunFam" id="1.10.418.40:FF:000006">
    <property type="entry name" value="Chromosome 12, whole genome shotgun sequence"/>
    <property type="match status" value="1"/>
</dbReference>
<dbReference type="GO" id="GO:0034271">
    <property type="term" value="C:phosphatidylinositol 3-kinase complex, class III, type I"/>
    <property type="evidence" value="ECO:0007669"/>
    <property type="project" value="TreeGrafter"/>
</dbReference>
<sequence length="490" mass="56174">MEQAPVFACQRCKHNLRIDDTLIDLGSPSIDILLAPLSEEVVRTSDSSTSDRRSETAEINGSSKQINFNNVQNGISVPNKRSGSKNLELSRSPSREISTKESFLLPSESYVMLSRSQVTQPLNNQVSSEHGTIDANNDDRQRASISYRLKVANRLFDLMSSRSEIDHPMCQECTDMLLDSLSKQLSDASKERDCYIDFLKKVNVSVISDAEQESLQKEIQEIRSSELAAIKTLKEIESERDTLKKELAALEEEARELDKLEESYWQEFNDFHIQLQTFQNERDSVNLKYDHDARQLEKLQRTNVYNDTFCISHDGHFGTINGFRLGRLPEVTVDWNEINAAWGQTLLLLATIANKLNFTFKNYRLIPLGSFSKIEHIDGEKKNTYELYGSGDIALGRLFLNRRFDHAMVAFLNCLQQLGDYAERQENNFKLPYRISKDKIGDASIRLQFGQFETWTKALKYTLTDTKWILAYASSTSHDWGKQPSNLFNR</sequence>
<accession>A0A8H4AHA8</accession>
<dbReference type="Pfam" id="PF04111">
    <property type="entry name" value="APG6"/>
    <property type="match status" value="1"/>
</dbReference>
<dbReference type="InterPro" id="IPR038274">
    <property type="entry name" value="Atg6/Beclin_C_sf"/>
</dbReference>
<dbReference type="Gene3D" id="1.10.418.40">
    <property type="entry name" value="Autophagy protein 6/Beclin 1"/>
    <property type="match status" value="1"/>
</dbReference>
<dbReference type="PANTHER" id="PTHR12768:SF4">
    <property type="entry name" value="BECLIN-1"/>
    <property type="match status" value="1"/>
</dbReference>
<feature type="region of interest" description="Disordered" evidence="3">
    <location>
        <begin position="42"/>
        <end position="93"/>
    </location>
</feature>
<feature type="compositionally biased region" description="Polar residues" evidence="3">
    <location>
        <begin position="57"/>
        <end position="92"/>
    </location>
</feature>
<name>A0A8H4AHA8_GIGMA</name>
<evidence type="ECO:0000256" key="1">
    <source>
        <dbReference type="ARBA" id="ARBA00005965"/>
    </source>
</evidence>
<protein>
    <submittedName>
        <fullName evidence="6">APG6-domain-containing protein</fullName>
    </submittedName>
</protein>
<organism evidence="6 7">
    <name type="scientific">Gigaspora margarita</name>
    <dbReference type="NCBI Taxonomy" id="4874"/>
    <lineage>
        <taxon>Eukaryota</taxon>
        <taxon>Fungi</taxon>
        <taxon>Fungi incertae sedis</taxon>
        <taxon>Mucoromycota</taxon>
        <taxon>Glomeromycotina</taxon>
        <taxon>Glomeromycetes</taxon>
        <taxon>Diversisporales</taxon>
        <taxon>Gigasporaceae</taxon>
        <taxon>Gigaspora</taxon>
    </lineage>
</organism>
<comment type="caution">
    <text evidence="6">The sequence shown here is derived from an EMBL/GenBank/DDBJ whole genome shotgun (WGS) entry which is preliminary data.</text>
</comment>
<dbReference type="GO" id="GO:0000423">
    <property type="term" value="P:mitophagy"/>
    <property type="evidence" value="ECO:0007669"/>
    <property type="project" value="TreeGrafter"/>
</dbReference>
<keyword evidence="2" id="KW-0175">Coiled coil</keyword>
<feature type="coiled-coil region" evidence="2">
    <location>
        <begin position="233"/>
        <end position="263"/>
    </location>
</feature>
<evidence type="ECO:0000259" key="4">
    <source>
        <dbReference type="Pfam" id="PF04111"/>
    </source>
</evidence>
<comment type="similarity">
    <text evidence="1">Belongs to the beclin family.</text>
</comment>
<dbReference type="GO" id="GO:0030674">
    <property type="term" value="F:protein-macromolecule adaptor activity"/>
    <property type="evidence" value="ECO:0007669"/>
    <property type="project" value="TreeGrafter"/>
</dbReference>
<dbReference type="Proteomes" id="UP000439903">
    <property type="component" value="Unassembled WGS sequence"/>
</dbReference>
<dbReference type="GO" id="GO:0045324">
    <property type="term" value="P:late endosome to vacuole transport"/>
    <property type="evidence" value="ECO:0007669"/>
    <property type="project" value="TreeGrafter"/>
</dbReference>
<dbReference type="GO" id="GO:0000045">
    <property type="term" value="P:autophagosome assembly"/>
    <property type="evidence" value="ECO:0007669"/>
    <property type="project" value="TreeGrafter"/>
</dbReference>
<dbReference type="OrthoDB" id="20368at2759"/>
<keyword evidence="7" id="KW-1185">Reference proteome</keyword>
<evidence type="ECO:0000313" key="6">
    <source>
        <dbReference type="EMBL" id="KAF0495218.1"/>
    </source>
</evidence>
<dbReference type="GO" id="GO:0006995">
    <property type="term" value="P:cellular response to nitrogen starvation"/>
    <property type="evidence" value="ECO:0007669"/>
    <property type="project" value="TreeGrafter"/>
</dbReference>
<dbReference type="InterPro" id="IPR041691">
    <property type="entry name" value="Atg6/beclin_CC"/>
</dbReference>
<dbReference type="Pfam" id="PF17675">
    <property type="entry name" value="APG6_N"/>
    <property type="match status" value="1"/>
</dbReference>
<dbReference type="InterPro" id="IPR007243">
    <property type="entry name" value="Atg6/Beclin"/>
</dbReference>
<evidence type="ECO:0000256" key="2">
    <source>
        <dbReference type="SAM" id="Coils"/>
    </source>
</evidence>
<evidence type="ECO:0000256" key="3">
    <source>
        <dbReference type="SAM" id="MobiDB-lite"/>
    </source>
</evidence>